<name>A0A923H9B2_9FLAO</name>
<organism evidence="4 5">
    <name type="scientific">Hyunsoonleella aquatilis</name>
    <dbReference type="NCBI Taxonomy" id="2762758"/>
    <lineage>
        <taxon>Bacteria</taxon>
        <taxon>Pseudomonadati</taxon>
        <taxon>Bacteroidota</taxon>
        <taxon>Flavobacteriia</taxon>
        <taxon>Flavobacteriales</taxon>
        <taxon>Flavobacteriaceae</taxon>
    </lineage>
</organism>
<reference evidence="4" key="1">
    <citation type="submission" date="2020-08" db="EMBL/GenBank/DDBJ databases">
        <title>Hyunsoonleella sp. strain SJ7 genome sequencing and assembly.</title>
        <authorList>
            <person name="Kim I."/>
        </authorList>
    </citation>
    <scope>NUCLEOTIDE SEQUENCE</scope>
    <source>
        <strain evidence="4">SJ7</strain>
    </source>
</reference>
<dbReference type="PANTHER" id="PTHR35038">
    <property type="entry name" value="DISSIMILATORY SULFITE REDUCTASE SIRA"/>
    <property type="match status" value="1"/>
</dbReference>
<comment type="caution">
    <text evidence="4">The sequence shown here is derived from an EMBL/GenBank/DDBJ whole genome shotgun (WGS) entry which is preliminary data.</text>
</comment>
<dbReference type="Proteomes" id="UP000656244">
    <property type="component" value="Unassembled WGS sequence"/>
</dbReference>
<dbReference type="PROSITE" id="PS51257">
    <property type="entry name" value="PROKAR_LIPOPROTEIN"/>
    <property type="match status" value="1"/>
</dbReference>
<dbReference type="RefSeq" id="WP_186563616.1">
    <property type="nucleotide sequence ID" value="NZ_JACNMF010000005.1"/>
</dbReference>
<keyword evidence="5" id="KW-1185">Reference proteome</keyword>
<evidence type="ECO:0000256" key="2">
    <source>
        <dbReference type="SAM" id="MobiDB-lite"/>
    </source>
</evidence>
<dbReference type="InterPro" id="IPR023155">
    <property type="entry name" value="Cyt_c-552/4"/>
</dbReference>
<evidence type="ECO:0000256" key="1">
    <source>
        <dbReference type="ARBA" id="ARBA00022729"/>
    </source>
</evidence>
<evidence type="ECO:0000313" key="4">
    <source>
        <dbReference type="EMBL" id="MBC3759646.1"/>
    </source>
</evidence>
<feature type="region of interest" description="Disordered" evidence="2">
    <location>
        <begin position="189"/>
        <end position="210"/>
    </location>
</feature>
<dbReference type="InterPro" id="IPR036280">
    <property type="entry name" value="Multihaem_cyt_sf"/>
</dbReference>
<dbReference type="Pfam" id="PF13435">
    <property type="entry name" value="Cytochrome_C554"/>
    <property type="match status" value="1"/>
</dbReference>
<proteinExistence type="predicted"/>
<feature type="domain" description="Cytochrome c-552/4" evidence="3">
    <location>
        <begin position="145"/>
        <end position="172"/>
    </location>
</feature>
<protein>
    <submittedName>
        <fullName evidence="4">Cytochrome C</fullName>
    </submittedName>
</protein>
<accession>A0A923H9B2</accession>
<dbReference type="PANTHER" id="PTHR35038:SF8">
    <property type="entry name" value="C-TYPE POLYHEME CYTOCHROME OMCC"/>
    <property type="match status" value="1"/>
</dbReference>
<evidence type="ECO:0000259" key="3">
    <source>
        <dbReference type="Pfam" id="PF13435"/>
    </source>
</evidence>
<evidence type="ECO:0000313" key="5">
    <source>
        <dbReference type="Proteomes" id="UP000656244"/>
    </source>
</evidence>
<dbReference type="Gene3D" id="3.90.10.10">
    <property type="entry name" value="Cytochrome C3"/>
    <property type="match status" value="1"/>
</dbReference>
<gene>
    <name evidence="4" type="ORF">H7U19_14615</name>
</gene>
<sequence length="210" mass="23636">MNRKLYEYSLACAFLFVLFSCKHNEGEYHNLNDIIKAESKSYHGSLSSEELIDGIKTVEITEGEHTFLIPERKGQIKSFACIECHNVGLDKLQSKDIKKAHWEITLAHADESTMNCATCHNGEDMNALNTLTGNKVDFNKSYKLCAQCHSSQFEDWKGGAHGKKVAGWAPPRASYTCVNCHNPHDPSFKSRWPSRYNTEQVEAPKAEAGH</sequence>
<dbReference type="EMBL" id="JACNMF010000005">
    <property type="protein sequence ID" value="MBC3759646.1"/>
    <property type="molecule type" value="Genomic_DNA"/>
</dbReference>
<dbReference type="AlphaFoldDB" id="A0A923H9B2"/>
<dbReference type="InterPro" id="IPR051829">
    <property type="entry name" value="Multiheme_Cytochr_ET"/>
</dbReference>
<dbReference type="SUPFAM" id="SSF48695">
    <property type="entry name" value="Multiheme cytochromes"/>
    <property type="match status" value="1"/>
</dbReference>
<keyword evidence="1" id="KW-0732">Signal</keyword>